<dbReference type="InterPro" id="IPR029041">
    <property type="entry name" value="FAD-linked_oxidoreductase-like"/>
</dbReference>
<dbReference type="PANTHER" id="PTHR13914:SF0">
    <property type="entry name" value="PROLINE DEHYDROGENASE 1, MITOCHONDRIAL"/>
    <property type="match status" value="1"/>
</dbReference>
<evidence type="ECO:0000256" key="1">
    <source>
        <dbReference type="ARBA" id="ARBA00023002"/>
    </source>
</evidence>
<accession>A0A2S1LUJ8</accession>
<dbReference type="AlphaFoldDB" id="A0A2S1LUJ8"/>
<proteinExistence type="predicted"/>
<dbReference type="Gene3D" id="3.20.20.220">
    <property type="match status" value="1"/>
</dbReference>
<dbReference type="GO" id="GO:0010133">
    <property type="term" value="P:L-proline catabolic process to L-glutamate"/>
    <property type="evidence" value="ECO:0007669"/>
    <property type="project" value="TreeGrafter"/>
</dbReference>
<dbReference type="OrthoDB" id="1401444at2"/>
<evidence type="ECO:0000313" key="3">
    <source>
        <dbReference type="EMBL" id="AWG27388.1"/>
    </source>
</evidence>
<evidence type="ECO:0000259" key="2">
    <source>
        <dbReference type="Pfam" id="PF01619"/>
    </source>
</evidence>
<feature type="domain" description="Proline dehydrogenase" evidence="2">
    <location>
        <begin position="76"/>
        <end position="374"/>
    </location>
</feature>
<dbReference type="Pfam" id="PF01619">
    <property type="entry name" value="Pro_dh"/>
    <property type="match status" value="1"/>
</dbReference>
<dbReference type="InterPro" id="IPR002872">
    <property type="entry name" value="Proline_DH_dom"/>
</dbReference>
<dbReference type="GO" id="GO:0004657">
    <property type="term" value="F:proline dehydrogenase activity"/>
    <property type="evidence" value="ECO:0007669"/>
    <property type="project" value="InterPro"/>
</dbReference>
<dbReference type="GO" id="GO:0071949">
    <property type="term" value="F:FAD binding"/>
    <property type="evidence" value="ECO:0007669"/>
    <property type="project" value="TreeGrafter"/>
</dbReference>
<dbReference type="InterPro" id="IPR015659">
    <property type="entry name" value="Proline_oxidase"/>
</dbReference>
<gene>
    <name evidence="3" type="ORF">FK004_17780</name>
</gene>
<dbReference type="Proteomes" id="UP000244677">
    <property type="component" value="Chromosome"/>
</dbReference>
<organism evidence="3 4">
    <name type="scientific">Flavobacterium kingsejongi</name>
    <dbReference type="NCBI Taxonomy" id="1678728"/>
    <lineage>
        <taxon>Bacteria</taxon>
        <taxon>Pseudomonadati</taxon>
        <taxon>Bacteroidota</taxon>
        <taxon>Flavobacteriia</taxon>
        <taxon>Flavobacteriales</taxon>
        <taxon>Flavobacteriaceae</taxon>
        <taxon>Flavobacterium</taxon>
    </lineage>
</organism>
<keyword evidence="4" id="KW-1185">Reference proteome</keyword>
<keyword evidence="1" id="KW-0560">Oxidoreductase</keyword>
<evidence type="ECO:0000313" key="4">
    <source>
        <dbReference type="Proteomes" id="UP000244677"/>
    </source>
</evidence>
<reference evidence="3 4" key="1">
    <citation type="submission" date="2017-04" db="EMBL/GenBank/DDBJ databases">
        <title>Complete genome sequence of Flavobacterium kingsejong AJ004.</title>
        <authorList>
            <person name="Lee P.C."/>
        </authorList>
    </citation>
    <scope>NUCLEOTIDE SEQUENCE [LARGE SCALE GENOMIC DNA]</scope>
    <source>
        <strain evidence="3 4">AJ004</strain>
    </source>
</reference>
<dbReference type="PANTHER" id="PTHR13914">
    <property type="entry name" value="PROLINE OXIDASE"/>
    <property type="match status" value="1"/>
</dbReference>
<name>A0A2S1LUJ8_9FLAO</name>
<dbReference type="EMBL" id="CP020919">
    <property type="protein sequence ID" value="AWG27388.1"/>
    <property type="molecule type" value="Genomic_DNA"/>
</dbReference>
<protein>
    <submittedName>
        <fullName evidence="3">Proline dehydrogenase</fullName>
    </submittedName>
</protein>
<dbReference type="RefSeq" id="WP_108738896.1">
    <property type="nucleotide sequence ID" value="NZ_CP020919.1"/>
</dbReference>
<sequence>MEKIFNNTQVAFALKSDTELDRAYFLFKMIDSQPLVRIGTAVTNFALKAHLPVEGLIRATVFDHFCGGVSEDDCLSVVDKMYTKGVSSVLDYSVEGKEEESQFDLALDMTLKTIEFAKERQAIPFAVFKPTGLGRFELYEKLGEGQTLNAEEAAEWQRVVTRFDLVCKTAHEKDVALLIDGEESWMQDAADALVTEMMRKYNKEKAIVFNTLQMYRWDRLDYLKKLHEQAKTEGFYIGMKLVRGAYMEKENKRAEEKGYTSPICVSKEATDINYDAAVAYMVEHLEKMSIFAGTHNEDSSYKLMQLMQENGIAKGDHRVWFGQLYGMSDNISYNLAEAGYNVAKYLPFGPVRDVMPYLIRRAEENTSVAGQTSRELTLLKTERTRRKA</sequence>
<dbReference type="SUPFAM" id="SSF51730">
    <property type="entry name" value="FAD-linked oxidoreductase"/>
    <property type="match status" value="1"/>
</dbReference>
<dbReference type="KEGG" id="fki:FK004_17780"/>